<accession>A0A8S5V4J2</accession>
<protein>
    <submittedName>
        <fullName evidence="1">Uncharacterized protein</fullName>
    </submittedName>
</protein>
<proteinExistence type="predicted"/>
<dbReference type="EMBL" id="BK016194">
    <property type="protein sequence ID" value="DAG01531.1"/>
    <property type="molecule type" value="Genomic_DNA"/>
</dbReference>
<name>A0A8S5V4J2_9CAUD</name>
<reference evidence="1" key="1">
    <citation type="journal article" date="2021" name="Proc. Natl. Acad. Sci. U.S.A.">
        <title>A Catalog of Tens of Thousands of Viruses from Human Metagenomes Reveals Hidden Associations with Chronic Diseases.</title>
        <authorList>
            <person name="Tisza M.J."/>
            <person name="Buck C.B."/>
        </authorList>
    </citation>
    <scope>NUCLEOTIDE SEQUENCE</scope>
    <source>
        <strain evidence="1">CtNHg2</strain>
    </source>
</reference>
<sequence length="130" mass="15054">MSKASKSLTIIAQRQVRVQVSWFFPSTELIVSWTFPNLYPAEVIKQRLKRSRQTEFPIWSIPIATERKIPPKYQSPFLLAELVPGTKNLNQISINVRSSPSGSNTTARARATIRSMRLCRSFFIFWFFSK</sequence>
<organism evidence="1">
    <name type="scientific">Siphoviridae sp. ctNHg2</name>
    <dbReference type="NCBI Taxonomy" id="2825467"/>
    <lineage>
        <taxon>Viruses</taxon>
        <taxon>Duplodnaviria</taxon>
        <taxon>Heunggongvirae</taxon>
        <taxon>Uroviricota</taxon>
        <taxon>Caudoviricetes</taxon>
    </lineage>
</organism>
<evidence type="ECO:0000313" key="1">
    <source>
        <dbReference type="EMBL" id="DAG01531.1"/>
    </source>
</evidence>